<dbReference type="SUPFAM" id="SSF53807">
    <property type="entry name" value="Helical backbone' metal receptor"/>
    <property type="match status" value="1"/>
</dbReference>
<evidence type="ECO:0000256" key="1">
    <source>
        <dbReference type="ARBA" id="ARBA00004196"/>
    </source>
</evidence>
<dbReference type="GO" id="GO:1901678">
    <property type="term" value="P:iron coordination entity transport"/>
    <property type="evidence" value="ECO:0007669"/>
    <property type="project" value="UniProtKB-ARBA"/>
</dbReference>
<evidence type="ECO:0000313" key="9">
    <source>
        <dbReference type="Proteomes" id="UP000608594"/>
    </source>
</evidence>
<evidence type="ECO:0000256" key="4">
    <source>
        <dbReference type="ARBA" id="ARBA00022496"/>
    </source>
</evidence>
<keyword evidence="4" id="KW-0410">Iron transport</keyword>
<comment type="subcellular location">
    <subcellularLocation>
        <location evidence="1">Cell envelope</location>
    </subcellularLocation>
</comment>
<dbReference type="GO" id="GO:0030288">
    <property type="term" value="C:outer membrane-bounded periplasmic space"/>
    <property type="evidence" value="ECO:0007669"/>
    <property type="project" value="TreeGrafter"/>
</dbReference>
<keyword evidence="3" id="KW-0813">Transport</keyword>
<keyword evidence="9" id="KW-1185">Reference proteome</keyword>
<evidence type="ECO:0000259" key="7">
    <source>
        <dbReference type="PROSITE" id="PS50983"/>
    </source>
</evidence>
<accession>A0A926GK97</accession>
<name>A0A926GK97_9RHOB</name>
<reference evidence="8" key="1">
    <citation type="submission" date="2020-08" db="EMBL/GenBank/DDBJ databases">
        <title>Paracoccus amoyensis sp. nov., isolated from the surface seawater at coast of Xiamen, Fujian.</title>
        <authorList>
            <person name="Lyu L."/>
        </authorList>
    </citation>
    <scope>NUCLEOTIDE SEQUENCE</scope>
    <source>
        <strain evidence="8">11-3</strain>
    </source>
</reference>
<dbReference type="PANTHER" id="PTHR30532">
    <property type="entry name" value="IRON III DICITRATE-BINDING PERIPLASMIC PROTEIN"/>
    <property type="match status" value="1"/>
</dbReference>
<dbReference type="InterPro" id="IPR002491">
    <property type="entry name" value="ABC_transptr_periplasmic_BD"/>
</dbReference>
<sequence length="300" mass="30612">MKAALFALALALPAALHAQEIDIQTATGPVSVAQSPEKLAVYDLAAVDTLNALGVTIAAGPDIAPPDFLVPALADAQKVGTLFEPDFEALAAFAPDLIIAGGRSSAQVDALSRVAPTLDMTITGDALFEQAEARLASYGTLFDKQDQAASLKAELDAALASARAAVAGKGNAMILLTNGGKMSAYGAGSRFGWLHTALDLPEARPGLKTEASHGEAVSFEFIAETNPDWLLVLDRGAAVGQEGQAAAATLDNPLVAGTTAGQKGQIVYLNPAALYLSTGGVQSLTLLLNQITEAFGAAES</sequence>
<evidence type="ECO:0000256" key="6">
    <source>
        <dbReference type="SAM" id="SignalP"/>
    </source>
</evidence>
<dbReference type="PANTHER" id="PTHR30532:SF28">
    <property type="entry name" value="PETROBACTIN-BINDING PROTEIN YCLQ"/>
    <property type="match status" value="1"/>
</dbReference>
<keyword evidence="5 6" id="KW-0732">Signal</keyword>
<dbReference type="Proteomes" id="UP000608594">
    <property type="component" value="Unassembled WGS sequence"/>
</dbReference>
<dbReference type="AlphaFoldDB" id="A0A926GK97"/>
<comment type="similarity">
    <text evidence="2">Belongs to the bacterial solute-binding protein 8 family.</text>
</comment>
<protein>
    <submittedName>
        <fullName evidence="8">Siderophore ABC transporter substrate-binding protein</fullName>
    </submittedName>
</protein>
<keyword evidence="4" id="KW-0406">Ion transport</keyword>
<dbReference type="CDD" id="cd01140">
    <property type="entry name" value="FatB"/>
    <property type="match status" value="1"/>
</dbReference>
<evidence type="ECO:0000256" key="5">
    <source>
        <dbReference type="ARBA" id="ARBA00022729"/>
    </source>
</evidence>
<organism evidence="8 9">
    <name type="scientific">Paracoccus amoyensis</name>
    <dbReference type="NCBI Taxonomy" id="2760093"/>
    <lineage>
        <taxon>Bacteria</taxon>
        <taxon>Pseudomonadati</taxon>
        <taxon>Pseudomonadota</taxon>
        <taxon>Alphaproteobacteria</taxon>
        <taxon>Rhodobacterales</taxon>
        <taxon>Paracoccaceae</taxon>
        <taxon>Paracoccus</taxon>
    </lineage>
</organism>
<feature type="chain" id="PRO_5037816973" evidence="6">
    <location>
        <begin position="19"/>
        <end position="300"/>
    </location>
</feature>
<keyword evidence="4" id="KW-0408">Iron</keyword>
<feature type="signal peptide" evidence="6">
    <location>
        <begin position="1"/>
        <end position="18"/>
    </location>
</feature>
<dbReference type="EMBL" id="JACOQL010000007">
    <property type="protein sequence ID" value="MBC9248457.1"/>
    <property type="molecule type" value="Genomic_DNA"/>
</dbReference>
<evidence type="ECO:0000256" key="3">
    <source>
        <dbReference type="ARBA" id="ARBA00022448"/>
    </source>
</evidence>
<dbReference type="Pfam" id="PF01497">
    <property type="entry name" value="Peripla_BP_2"/>
    <property type="match status" value="1"/>
</dbReference>
<dbReference type="PROSITE" id="PS50983">
    <property type="entry name" value="FE_B12_PBP"/>
    <property type="match status" value="1"/>
</dbReference>
<gene>
    <name evidence="8" type="ORF">H4P12_17480</name>
</gene>
<evidence type="ECO:0000256" key="2">
    <source>
        <dbReference type="ARBA" id="ARBA00008814"/>
    </source>
</evidence>
<comment type="caution">
    <text evidence="8">The sequence shown here is derived from an EMBL/GenBank/DDBJ whole genome shotgun (WGS) entry which is preliminary data.</text>
</comment>
<dbReference type="InterPro" id="IPR033870">
    <property type="entry name" value="FatB"/>
</dbReference>
<proteinExistence type="inferred from homology"/>
<dbReference type="Gene3D" id="3.40.50.1980">
    <property type="entry name" value="Nitrogenase molybdenum iron protein domain"/>
    <property type="match status" value="2"/>
</dbReference>
<dbReference type="RefSeq" id="WP_187794921.1">
    <property type="nucleotide sequence ID" value="NZ_JACOQL010000007.1"/>
</dbReference>
<evidence type="ECO:0000313" key="8">
    <source>
        <dbReference type="EMBL" id="MBC9248457.1"/>
    </source>
</evidence>
<feature type="domain" description="Fe/B12 periplasmic-binding" evidence="7">
    <location>
        <begin position="38"/>
        <end position="299"/>
    </location>
</feature>
<dbReference type="InterPro" id="IPR051313">
    <property type="entry name" value="Bact_iron-sidero_bind"/>
</dbReference>